<dbReference type="EMBL" id="ACEB01000017">
    <property type="protein sequence ID" value="EEG27374.1"/>
    <property type="molecule type" value="Genomic_DNA"/>
</dbReference>
<dbReference type="HOGENOM" id="CLU_192800_0_0_11"/>
<evidence type="ECO:0000313" key="1">
    <source>
        <dbReference type="EMBL" id="EEG27374.1"/>
    </source>
</evidence>
<reference evidence="1 2" key="1">
    <citation type="submission" date="2009-01" db="EMBL/GenBank/DDBJ databases">
        <authorList>
            <person name="Fulton L."/>
            <person name="Clifton S."/>
            <person name="Chinwalla A.T."/>
            <person name="Mitreva M."/>
            <person name="Sodergren E."/>
            <person name="Weinstock G."/>
            <person name="Clifton S."/>
            <person name="Dooling D.J."/>
            <person name="Fulton B."/>
            <person name="Minx P."/>
            <person name="Pepin K.H."/>
            <person name="Johnson M."/>
            <person name="Bhonagiri V."/>
            <person name="Nash W.E."/>
            <person name="Mardis E.R."/>
            <person name="Wilson R.K."/>
        </authorList>
    </citation>
    <scope>NUCLEOTIDE SEQUENCE [LARGE SCALE GENOMIC DNA]</scope>
    <source>
        <strain evidence="1 2">ATCC 33806</strain>
    </source>
</reference>
<accession>C0E232</accession>
<comment type="caution">
    <text evidence="1">The sequence shown here is derived from an EMBL/GenBank/DDBJ whole genome shotgun (WGS) entry which is preliminary data.</text>
</comment>
<evidence type="ECO:0000313" key="2">
    <source>
        <dbReference type="Proteomes" id="UP000006247"/>
    </source>
</evidence>
<gene>
    <name evidence="1" type="ORF">CORMATOL_01037</name>
</gene>
<dbReference type="RefSeq" id="WP_005520585.1">
    <property type="nucleotide sequence ID" value="NZ_EQ973329.1"/>
</dbReference>
<organism evidence="1 2">
    <name type="scientific">Corynebacterium matruchotii ATCC 33806</name>
    <dbReference type="NCBI Taxonomy" id="566549"/>
    <lineage>
        <taxon>Bacteria</taxon>
        <taxon>Bacillati</taxon>
        <taxon>Actinomycetota</taxon>
        <taxon>Actinomycetes</taxon>
        <taxon>Mycobacteriales</taxon>
        <taxon>Corynebacteriaceae</taxon>
        <taxon>Corynebacterium</taxon>
    </lineage>
</organism>
<dbReference type="Proteomes" id="UP000006247">
    <property type="component" value="Unassembled WGS sequence"/>
</dbReference>
<protein>
    <submittedName>
        <fullName evidence="1">Uncharacterized protein</fullName>
    </submittedName>
</protein>
<name>C0E232_9CORY</name>
<sequence length="71" mass="7832">MLKKIRPGALDEIAYSIGAKNDQELADFLGVTATELEGIRYRGVNVIQAADILRRREAYLRAVELLDVAAS</sequence>
<dbReference type="AlphaFoldDB" id="C0E232"/>
<proteinExistence type="predicted"/>